<dbReference type="RefSeq" id="WP_378036567.1">
    <property type="nucleotide sequence ID" value="NZ_JBHSIV010000012.1"/>
</dbReference>
<organism evidence="5 6">
    <name type="scientific">Actinomycetospora atypica</name>
    <dbReference type="NCBI Taxonomy" id="1290095"/>
    <lineage>
        <taxon>Bacteria</taxon>
        <taxon>Bacillati</taxon>
        <taxon>Actinomycetota</taxon>
        <taxon>Actinomycetes</taxon>
        <taxon>Pseudonocardiales</taxon>
        <taxon>Pseudonocardiaceae</taxon>
        <taxon>Actinomycetospora</taxon>
    </lineage>
</organism>
<dbReference type="Gene3D" id="1.10.10.60">
    <property type="entry name" value="Homeodomain-like"/>
    <property type="match status" value="2"/>
</dbReference>
<name>A0ABV9YNU4_9PSEU</name>
<evidence type="ECO:0000259" key="4">
    <source>
        <dbReference type="PROSITE" id="PS01124"/>
    </source>
</evidence>
<dbReference type="InterPro" id="IPR050204">
    <property type="entry name" value="AraC_XylS_family_regulators"/>
</dbReference>
<proteinExistence type="predicted"/>
<keyword evidence="1" id="KW-0805">Transcription regulation</keyword>
<keyword evidence="2" id="KW-0238">DNA-binding</keyword>
<sequence length="266" mass="27970">METVEGLLGTVHVGDPTFAVEQLEPGATSLATGDRWALLAVAHGRVEVLDGPLDAGDVVLLRGRGGVPARVVEPGTTMLVVRFALHGAAQRLVRLPDHVVVPADSELCRLLIERLVGQLGTSDVVSGRLLDWLVTDVVRDVLTGAAPIASVADAGVSEALAAVHADPASSWTVDGLARRSGISRAAFARRFRDAVGTSPLSYVREHRLDLAERALLTEPDTTVAAVARRVGYANPFSFSTAFRRYRGVAPSELRSSSAGPEVAASS</sequence>
<dbReference type="PRINTS" id="PR00032">
    <property type="entry name" value="HTHARAC"/>
</dbReference>
<feature type="domain" description="HTH araC/xylS-type" evidence="4">
    <location>
        <begin position="157"/>
        <end position="256"/>
    </location>
</feature>
<keyword evidence="6" id="KW-1185">Reference proteome</keyword>
<dbReference type="PANTHER" id="PTHR46796">
    <property type="entry name" value="HTH-TYPE TRANSCRIPTIONAL ACTIVATOR RHAS-RELATED"/>
    <property type="match status" value="1"/>
</dbReference>
<dbReference type="Proteomes" id="UP001595947">
    <property type="component" value="Unassembled WGS sequence"/>
</dbReference>
<dbReference type="SMART" id="SM00342">
    <property type="entry name" value="HTH_ARAC"/>
    <property type="match status" value="1"/>
</dbReference>
<keyword evidence="3" id="KW-0804">Transcription</keyword>
<dbReference type="InterPro" id="IPR009057">
    <property type="entry name" value="Homeodomain-like_sf"/>
</dbReference>
<dbReference type="Pfam" id="PF12833">
    <property type="entry name" value="HTH_18"/>
    <property type="match status" value="1"/>
</dbReference>
<evidence type="ECO:0000256" key="1">
    <source>
        <dbReference type="ARBA" id="ARBA00023015"/>
    </source>
</evidence>
<dbReference type="PROSITE" id="PS00041">
    <property type="entry name" value="HTH_ARAC_FAMILY_1"/>
    <property type="match status" value="1"/>
</dbReference>
<evidence type="ECO:0000256" key="2">
    <source>
        <dbReference type="ARBA" id="ARBA00023125"/>
    </source>
</evidence>
<reference evidence="6" key="1">
    <citation type="journal article" date="2019" name="Int. J. Syst. Evol. Microbiol.">
        <title>The Global Catalogue of Microorganisms (GCM) 10K type strain sequencing project: providing services to taxonomists for standard genome sequencing and annotation.</title>
        <authorList>
            <consortium name="The Broad Institute Genomics Platform"/>
            <consortium name="The Broad Institute Genome Sequencing Center for Infectious Disease"/>
            <person name="Wu L."/>
            <person name="Ma J."/>
        </authorList>
    </citation>
    <scope>NUCLEOTIDE SEQUENCE [LARGE SCALE GENOMIC DNA]</scope>
    <source>
        <strain evidence="6">CGMCC 4.7093</strain>
    </source>
</reference>
<protein>
    <submittedName>
        <fullName evidence="5">AraC family transcriptional regulator</fullName>
    </submittedName>
</protein>
<dbReference type="InterPro" id="IPR018060">
    <property type="entry name" value="HTH_AraC"/>
</dbReference>
<accession>A0ABV9YNU4</accession>
<evidence type="ECO:0000313" key="5">
    <source>
        <dbReference type="EMBL" id="MFC5063220.1"/>
    </source>
</evidence>
<dbReference type="EMBL" id="JBHSIV010000012">
    <property type="protein sequence ID" value="MFC5063220.1"/>
    <property type="molecule type" value="Genomic_DNA"/>
</dbReference>
<evidence type="ECO:0000256" key="3">
    <source>
        <dbReference type="ARBA" id="ARBA00023163"/>
    </source>
</evidence>
<evidence type="ECO:0000313" key="6">
    <source>
        <dbReference type="Proteomes" id="UP001595947"/>
    </source>
</evidence>
<comment type="caution">
    <text evidence="5">The sequence shown here is derived from an EMBL/GenBank/DDBJ whole genome shotgun (WGS) entry which is preliminary data.</text>
</comment>
<dbReference type="PANTHER" id="PTHR46796:SF13">
    <property type="entry name" value="HTH-TYPE TRANSCRIPTIONAL ACTIVATOR RHAS"/>
    <property type="match status" value="1"/>
</dbReference>
<gene>
    <name evidence="5" type="ORF">ACFPBZ_13455</name>
</gene>
<dbReference type="InterPro" id="IPR018062">
    <property type="entry name" value="HTH_AraC-typ_CS"/>
</dbReference>
<dbReference type="SUPFAM" id="SSF46689">
    <property type="entry name" value="Homeodomain-like"/>
    <property type="match status" value="2"/>
</dbReference>
<dbReference type="InterPro" id="IPR020449">
    <property type="entry name" value="Tscrpt_reg_AraC-type_HTH"/>
</dbReference>
<dbReference type="PROSITE" id="PS01124">
    <property type="entry name" value="HTH_ARAC_FAMILY_2"/>
    <property type="match status" value="1"/>
</dbReference>